<evidence type="ECO:0000256" key="1">
    <source>
        <dbReference type="ARBA" id="ARBA00023015"/>
    </source>
</evidence>
<keyword evidence="1" id="KW-0805">Transcription regulation</keyword>
<dbReference type="InterPro" id="IPR004826">
    <property type="entry name" value="bZIP_Maf"/>
</dbReference>
<evidence type="ECO:0000256" key="2">
    <source>
        <dbReference type="ARBA" id="ARBA00023125"/>
    </source>
</evidence>
<dbReference type="InterPro" id="IPR046347">
    <property type="entry name" value="bZIP_sf"/>
</dbReference>
<keyword evidence="2" id="KW-0238">DNA-binding</keyword>
<dbReference type="RefSeq" id="XP_040737456.1">
    <property type="nucleotide sequence ID" value="XM_040881816.1"/>
</dbReference>
<sequence>MMAENELEVRFRLPDRERSHMTIEESAGICRQSFNQCLTYFDMLSPKQQSAIEDQLGRFSIWAFSIGVFASYRASLDYRLRGVGEIQRLVRRLLQTLDEHIQQYLSYLKPLDIDSTTNKPRQNIITSAINDDLDSAICDISEEIGLLHQLSNTIRKASRETHTLKAANSFVIRDEEGNDYGSAFRDLFALELIRWRFPECDETIKQRLATAMLLRRKRILYRRSRYGGFPSSNDASSNIEQAQNTTQEESIQEHGQKKSDVKSQTNTATTLHIEQWRRASTPSVISRPNTIRLSDQERLEFPPSPKGPLLQRLKERKEYWITKHNEELSSLDNYLGYKQHIGDLPQEIDKDTWRQNRISDLNDELEERIENDREACHKGNMEVICPYCCCMLSSAIVMNDHRWIDHVKHDLDPYLALKSLPFTDDGEGEEGSSKAAIISEEMDRQSQGTFGTFVNPDYGTPLDFEDTDIAAMHYDDPKSLYILEEHPRDGPLSTHFVGIRKKSARIEIPAERTLSNIDQLIAQSTNEDEIKELKQQKRLLRNRQAALDSRQRKKLQKEDLEREKKQYTTGMFDSEDAFLARTRISGVAVAGLDDADHLSPNQRRKPAVGGLSGAAVAGLSQHIRNKNKGLDYAQEGMAELLSDSAVEDFLKDESPD</sequence>
<feature type="domain" description="Basic leucine zipper" evidence="6">
    <location>
        <begin position="523"/>
        <end position="568"/>
    </location>
</feature>
<organism evidence="7 8">
    <name type="scientific">Talaromyces amestolkiae</name>
    <dbReference type="NCBI Taxonomy" id="1196081"/>
    <lineage>
        <taxon>Eukaryota</taxon>
        <taxon>Fungi</taxon>
        <taxon>Dikarya</taxon>
        <taxon>Ascomycota</taxon>
        <taxon>Pezizomycotina</taxon>
        <taxon>Eurotiomycetes</taxon>
        <taxon>Eurotiomycetidae</taxon>
        <taxon>Eurotiales</taxon>
        <taxon>Trichocomaceae</taxon>
        <taxon>Talaromyces</taxon>
        <taxon>Talaromyces sect. Talaromyces</taxon>
    </lineage>
</organism>
<name>A0A364LAW4_TALAM</name>
<feature type="region of interest" description="Disordered" evidence="5">
    <location>
        <begin position="231"/>
        <end position="266"/>
    </location>
</feature>
<dbReference type="GeneID" id="63798168"/>
<dbReference type="Pfam" id="PF03131">
    <property type="entry name" value="bZIP_Maf"/>
    <property type="match status" value="1"/>
</dbReference>
<dbReference type="EMBL" id="MIKG01000021">
    <property type="protein sequence ID" value="RAO72942.1"/>
    <property type="molecule type" value="Genomic_DNA"/>
</dbReference>
<keyword evidence="4" id="KW-0175">Coiled coil</keyword>
<feature type="compositionally biased region" description="Polar residues" evidence="5">
    <location>
        <begin position="231"/>
        <end position="249"/>
    </location>
</feature>
<evidence type="ECO:0000256" key="5">
    <source>
        <dbReference type="SAM" id="MobiDB-lite"/>
    </source>
</evidence>
<comment type="caution">
    <text evidence="7">The sequence shown here is derived from an EMBL/GenBank/DDBJ whole genome shotgun (WGS) entry which is preliminary data.</text>
</comment>
<evidence type="ECO:0000256" key="3">
    <source>
        <dbReference type="ARBA" id="ARBA00023163"/>
    </source>
</evidence>
<feature type="compositionally biased region" description="Basic and acidic residues" evidence="5">
    <location>
        <begin position="251"/>
        <end position="261"/>
    </location>
</feature>
<evidence type="ECO:0000259" key="6">
    <source>
        <dbReference type="Pfam" id="PF03131"/>
    </source>
</evidence>
<dbReference type="SUPFAM" id="SSF57959">
    <property type="entry name" value="Leucine zipper domain"/>
    <property type="match status" value="1"/>
</dbReference>
<gene>
    <name evidence="7" type="ORF">BHQ10_008954</name>
</gene>
<dbReference type="GO" id="GO:0003677">
    <property type="term" value="F:DNA binding"/>
    <property type="evidence" value="ECO:0007669"/>
    <property type="project" value="UniProtKB-KW"/>
</dbReference>
<dbReference type="STRING" id="1196081.A0A364LAW4"/>
<protein>
    <recommendedName>
        <fullName evidence="6">Basic leucine zipper domain-containing protein</fullName>
    </recommendedName>
</protein>
<evidence type="ECO:0000313" key="7">
    <source>
        <dbReference type="EMBL" id="RAO72942.1"/>
    </source>
</evidence>
<evidence type="ECO:0000313" key="8">
    <source>
        <dbReference type="Proteomes" id="UP000249363"/>
    </source>
</evidence>
<dbReference type="Proteomes" id="UP000249363">
    <property type="component" value="Unassembled WGS sequence"/>
</dbReference>
<dbReference type="GO" id="GO:0003700">
    <property type="term" value="F:DNA-binding transcription factor activity"/>
    <property type="evidence" value="ECO:0007669"/>
    <property type="project" value="InterPro"/>
</dbReference>
<proteinExistence type="predicted"/>
<dbReference type="PANTHER" id="PTHR35391">
    <property type="entry name" value="C2H2-TYPE DOMAIN-CONTAINING PROTEIN-RELATED"/>
    <property type="match status" value="1"/>
</dbReference>
<evidence type="ECO:0000256" key="4">
    <source>
        <dbReference type="SAM" id="Coils"/>
    </source>
</evidence>
<keyword evidence="3" id="KW-0804">Transcription</keyword>
<dbReference type="OrthoDB" id="20872at2759"/>
<accession>A0A364LAW4</accession>
<keyword evidence="8" id="KW-1185">Reference proteome</keyword>
<dbReference type="PANTHER" id="PTHR35391:SF7">
    <property type="entry name" value="C2H2-TYPE DOMAIN-CONTAINING PROTEIN"/>
    <property type="match status" value="1"/>
</dbReference>
<dbReference type="Gene3D" id="1.20.5.170">
    <property type="match status" value="1"/>
</dbReference>
<reference evidence="7 8" key="1">
    <citation type="journal article" date="2017" name="Biotechnol. Biofuels">
        <title>Differential beta-glucosidase expression as a function of carbon source availability in Talaromyces amestolkiae: a genomic and proteomic approach.</title>
        <authorList>
            <person name="de Eugenio L.I."/>
            <person name="Mendez-Liter J.A."/>
            <person name="Nieto-Dominguez M."/>
            <person name="Alonso L."/>
            <person name="Gil-Munoz J."/>
            <person name="Barriuso J."/>
            <person name="Prieto A."/>
            <person name="Martinez M.J."/>
        </authorList>
    </citation>
    <scope>NUCLEOTIDE SEQUENCE [LARGE SCALE GENOMIC DNA]</scope>
    <source>
        <strain evidence="7 8">CIB</strain>
    </source>
</reference>
<feature type="coiled-coil region" evidence="4">
    <location>
        <begin position="355"/>
        <end position="382"/>
    </location>
</feature>
<feature type="coiled-coil region" evidence="4">
    <location>
        <begin position="523"/>
        <end position="570"/>
    </location>
</feature>
<dbReference type="AlphaFoldDB" id="A0A364LAW4"/>